<dbReference type="STRING" id="1454001.AW08_01414"/>
<dbReference type="SUPFAM" id="SSF53328">
    <property type="entry name" value="Formyltransferase"/>
    <property type="match status" value="1"/>
</dbReference>
<evidence type="ECO:0000256" key="2">
    <source>
        <dbReference type="ARBA" id="ARBA00022729"/>
    </source>
</evidence>
<dbReference type="Pfam" id="PF01522">
    <property type="entry name" value="Polysacc_deac_1"/>
    <property type="match status" value="1"/>
</dbReference>
<feature type="domain" description="NodB homology" evidence="3">
    <location>
        <begin position="353"/>
        <end position="530"/>
    </location>
</feature>
<comment type="subcellular location">
    <subcellularLocation>
        <location evidence="1">Secreted</location>
    </subcellularLocation>
</comment>
<dbReference type="InterPro" id="IPR002509">
    <property type="entry name" value="NODB_dom"/>
</dbReference>
<comment type="caution">
    <text evidence="4">The sequence shown here is derived from an EMBL/GenBank/DDBJ whole genome shotgun (WGS) entry which is preliminary data.</text>
</comment>
<dbReference type="GO" id="GO:0004479">
    <property type="term" value="F:methionyl-tRNA formyltransferase activity"/>
    <property type="evidence" value="ECO:0007669"/>
    <property type="project" value="UniProtKB-EC"/>
</dbReference>
<accession>A0A011N027</accession>
<name>A0A011N027_9PROT</name>
<dbReference type="GO" id="GO:0016810">
    <property type="term" value="F:hydrolase activity, acting on carbon-nitrogen (but not peptide) bonds"/>
    <property type="evidence" value="ECO:0007669"/>
    <property type="project" value="InterPro"/>
</dbReference>
<dbReference type="Pfam" id="PF00551">
    <property type="entry name" value="Formyl_trans_N"/>
    <property type="match status" value="1"/>
</dbReference>
<proteinExistence type="predicted"/>
<dbReference type="InterPro" id="IPR051398">
    <property type="entry name" value="Polysacch_Deacetylase"/>
</dbReference>
<dbReference type="InterPro" id="IPR011330">
    <property type="entry name" value="Glyco_hydro/deAcase_b/a-brl"/>
</dbReference>
<dbReference type="InterPro" id="IPR036477">
    <property type="entry name" value="Formyl_transf_N_sf"/>
</dbReference>
<dbReference type="Gene3D" id="3.20.20.370">
    <property type="entry name" value="Glycoside hydrolase/deacetylase"/>
    <property type="match status" value="1"/>
</dbReference>
<keyword evidence="2" id="KW-0732">Signal</keyword>
<dbReference type="Proteomes" id="UP000020218">
    <property type="component" value="Unassembled WGS sequence"/>
</dbReference>
<dbReference type="Gene3D" id="3.40.50.12230">
    <property type="match status" value="1"/>
</dbReference>
<dbReference type="CDD" id="cd10918">
    <property type="entry name" value="CE4_NodB_like_5s_6s"/>
    <property type="match status" value="1"/>
</dbReference>
<dbReference type="PANTHER" id="PTHR34216">
    <property type="match status" value="1"/>
</dbReference>
<dbReference type="PANTHER" id="PTHR34216:SF3">
    <property type="entry name" value="POLY-BETA-1,6-N-ACETYL-D-GLUCOSAMINE N-DEACETYLASE"/>
    <property type="match status" value="1"/>
</dbReference>
<dbReference type="SUPFAM" id="SSF88713">
    <property type="entry name" value="Glycoside hydrolase/deacetylase"/>
    <property type="match status" value="1"/>
</dbReference>
<reference evidence="4" key="1">
    <citation type="submission" date="2014-02" db="EMBL/GenBank/DDBJ databases">
        <title>Expanding our view of genomic diversity in Candidatus Accumulibacter clades.</title>
        <authorList>
            <person name="Skennerton C.T."/>
            <person name="Barr J.J."/>
            <person name="Slater F.R."/>
            <person name="Bond P.L."/>
            <person name="Tyson G.W."/>
        </authorList>
    </citation>
    <scope>NUCLEOTIDE SEQUENCE [LARGE SCALE GENOMIC DNA]</scope>
</reference>
<evidence type="ECO:0000313" key="5">
    <source>
        <dbReference type="Proteomes" id="UP000020218"/>
    </source>
</evidence>
<evidence type="ECO:0000313" key="4">
    <source>
        <dbReference type="EMBL" id="EXI68196.1"/>
    </source>
</evidence>
<keyword evidence="5" id="KW-1185">Reference proteome</keyword>
<dbReference type="CDD" id="cd08653">
    <property type="entry name" value="FMT_core_like_3"/>
    <property type="match status" value="1"/>
</dbReference>
<protein>
    <submittedName>
        <fullName evidence="4">Methionyl-tRNA formyltransferase</fullName>
        <ecNumber evidence="4">2.1.2.9</ecNumber>
    </submittedName>
</protein>
<dbReference type="PROSITE" id="PS51677">
    <property type="entry name" value="NODB"/>
    <property type="match status" value="1"/>
</dbReference>
<sequence>MDNQQRRLVVYTGNLAYSVRKGIVEIDRSLAGLSWLILVHAPAKSVRQICRSQWRNLRRNGWRWLPYQLADIWQRLRPAGNPVVPPAPGHEFAASALAARPNVRVLHVADIHGSEALAAVRDFAPHVGLSLAAPILRRALFALPTAGTINLHKGKVPDYRGMPPAFWELWNGEDAVGCTVHWVDDKLDTGEVAAAAVVEREKHSSLRGLQLRLDEVGVELMRDVVGEIVAGRRPATPQPAGGRTYRKPTLAQVAALRRKLAATDVVRESLAGRLAKAAFSVAACRSWQLGAYALLPPRITVLLYHRVTDSVRDNLSVGIEQFERQMSLLRQHCRVISLAEVLACRTIPRSSKPLVCVTFDDGYLDNYVNAVPSLLRHQVPAAFFVATGIVNSDQRFAHDIRRGNPPLPVMQWEHLRQMRAAGFTIGSHTVSHIDCASEPAEVVWDELCRSLSDLRRELAVQDCVFAYPYGGRQHMTAERLDLVRQAGYVGCLSAYGGSNLRCVDAFNVVRRGINWEFSDRAFLLQCVGLT</sequence>
<dbReference type="PATRIC" id="fig|1454001.3.peg.1467"/>
<keyword evidence="4" id="KW-0808">Transferase</keyword>
<evidence type="ECO:0000256" key="1">
    <source>
        <dbReference type="ARBA" id="ARBA00004613"/>
    </source>
</evidence>
<organism evidence="4 5">
    <name type="scientific">Candidatus Accumulibacter adjunctus</name>
    <dbReference type="NCBI Taxonomy" id="1454001"/>
    <lineage>
        <taxon>Bacteria</taxon>
        <taxon>Pseudomonadati</taxon>
        <taxon>Pseudomonadota</taxon>
        <taxon>Betaproteobacteria</taxon>
        <taxon>Candidatus Accumulibacter</taxon>
    </lineage>
</organism>
<evidence type="ECO:0000259" key="3">
    <source>
        <dbReference type="PROSITE" id="PS51677"/>
    </source>
</evidence>
<dbReference type="AlphaFoldDB" id="A0A011N027"/>
<dbReference type="GO" id="GO:0005576">
    <property type="term" value="C:extracellular region"/>
    <property type="evidence" value="ECO:0007669"/>
    <property type="project" value="UniProtKB-SubCell"/>
</dbReference>
<dbReference type="InterPro" id="IPR002376">
    <property type="entry name" value="Formyl_transf_N"/>
</dbReference>
<dbReference type="GO" id="GO:0005975">
    <property type="term" value="P:carbohydrate metabolic process"/>
    <property type="evidence" value="ECO:0007669"/>
    <property type="project" value="InterPro"/>
</dbReference>
<gene>
    <name evidence="4" type="primary">fmt_2</name>
    <name evidence="4" type="ORF">AW08_01414</name>
</gene>
<dbReference type="EC" id="2.1.2.9" evidence="4"/>
<dbReference type="EMBL" id="JFAX01000006">
    <property type="protein sequence ID" value="EXI68196.1"/>
    <property type="molecule type" value="Genomic_DNA"/>
</dbReference>